<evidence type="ECO:0000256" key="5">
    <source>
        <dbReference type="ARBA" id="ARBA00044345"/>
    </source>
</evidence>
<dbReference type="GO" id="GO:0031369">
    <property type="term" value="F:translation initiation factor binding"/>
    <property type="evidence" value="ECO:0007669"/>
    <property type="project" value="InterPro"/>
</dbReference>
<feature type="compositionally biased region" description="Basic and acidic residues" evidence="7">
    <location>
        <begin position="44"/>
        <end position="55"/>
    </location>
</feature>
<evidence type="ECO:0000256" key="1">
    <source>
        <dbReference type="ARBA" id="ARBA00004514"/>
    </source>
</evidence>
<dbReference type="SMART" id="SM00515">
    <property type="entry name" value="eIF5C"/>
    <property type="match status" value="1"/>
</dbReference>
<dbReference type="InterPro" id="IPR035543">
    <property type="entry name" value="eIF-2B_epsilon_N"/>
</dbReference>
<dbReference type="EMBL" id="SPNW01000097">
    <property type="protein sequence ID" value="TIA85819.1"/>
    <property type="molecule type" value="Genomic_DNA"/>
</dbReference>
<evidence type="ECO:0000313" key="10">
    <source>
        <dbReference type="Proteomes" id="UP000310189"/>
    </source>
</evidence>
<dbReference type="Proteomes" id="UP000310189">
    <property type="component" value="Unassembled WGS sequence"/>
</dbReference>
<dbReference type="Pfam" id="PF02020">
    <property type="entry name" value="W2"/>
    <property type="match status" value="1"/>
</dbReference>
<feature type="compositionally biased region" description="Low complexity" evidence="7">
    <location>
        <begin position="98"/>
        <end position="107"/>
    </location>
</feature>
<dbReference type="InterPro" id="IPR016024">
    <property type="entry name" value="ARM-type_fold"/>
</dbReference>
<dbReference type="CDD" id="cd04197">
    <property type="entry name" value="eIF-2B_epsilon_N"/>
    <property type="match status" value="1"/>
</dbReference>
<evidence type="ECO:0000256" key="7">
    <source>
        <dbReference type="SAM" id="MobiDB-lite"/>
    </source>
</evidence>
<dbReference type="InterPro" id="IPR029044">
    <property type="entry name" value="Nucleotide-diphossugar_trans"/>
</dbReference>
<protein>
    <recommendedName>
        <fullName evidence="4">Translation initiation factor eIF2B subunit epsilon</fullName>
    </recommendedName>
    <alternativeName>
        <fullName evidence="5">eIF2B GDP-GTP exchange factor subunit epsilon</fullName>
    </alternativeName>
</protein>
<evidence type="ECO:0000259" key="8">
    <source>
        <dbReference type="PROSITE" id="PS51363"/>
    </source>
</evidence>
<dbReference type="PROSITE" id="PS51363">
    <property type="entry name" value="W2"/>
    <property type="match status" value="1"/>
</dbReference>
<dbReference type="OrthoDB" id="424572at2759"/>
<organism evidence="9 10">
    <name type="scientific">Wallemia hederae</name>
    <dbReference type="NCBI Taxonomy" id="1540922"/>
    <lineage>
        <taxon>Eukaryota</taxon>
        <taxon>Fungi</taxon>
        <taxon>Dikarya</taxon>
        <taxon>Basidiomycota</taxon>
        <taxon>Wallemiomycotina</taxon>
        <taxon>Wallemiomycetes</taxon>
        <taxon>Wallemiales</taxon>
        <taxon>Wallemiaceae</taxon>
        <taxon>Wallemia</taxon>
    </lineage>
</organism>
<sequence>MEKSKRFNVDYDFVDQFGRIHIDSKPLPTPPLPPRPQQQQQHIVEGRSRPDRPRQSEPPLPPPRISFPEPTFRGSPIAQHKYTPERAHRPHPRHSEGSKSATTAFAPAKPPPSPNKNGFTVSPSESPHAEQCHGITKQAKRCTRRVKAQNIETLPRFCHQHSKDILAQKGFFNARGTWIAFDDWIPRHLSSFTQIQLRLLMEKPIASTDMPGYIYVYSIRDTASATHAEYKVGRTNNINRRIDNWSKQCNRELVLRQYFPTSPVASSSRLHTTFAVADPHLKCQHVSRLERLIHLELAEYNAHSAEEAQKSDNDDDEQGLQAIVFADSFNARFKPLTATRPRCLLPLVNVPMLAWTLESLAAAGIRHVFLFTCTHADQIKDWLRHTHFASSLSTLSVTPIVSTTSVSAGDAIRELDAKQLIRTDFVLISGDVVSTIDIQRVVDQHKERRKTNKDAIMTMVTKKVGATHRLRPPAESPVFVINPANQQLHTYTTIAHPSLSRDATQKRVAVPSEALEAAELQIRNDLSDCYIDICSVDVLLLFTENFDYQDLRHDFINGILTSDLLGKTIHVHTIEDEEGGYAGRVMDSRSYDAISKDIISRWTYPMVPDESMPDADRLYHDRGHRYMGKEGVHVSDTASIGSCSVIGSHSSIDDKAAVNRSVLGQSVTIGKSTKLSHSYVWSNTAIGDRCDVRESIIADGVVIEDDVTVSSGCFVDQNVKLLKGTTLPPYTRVGSTRWNEEDEDEESEEERAERVRLLGESSTAYLWPSDKVDMQVDDVDSDDEEDEDFQLSMKYSRIGMKASSDTFSSTSSLSTISNDNSDDESVDDGQLEESVEGLTLENAGKVGAAADFAQEAVQSLERAFDEGHTAENASIELKTLRMAANVHLSQVRKVVMDFCLSKVDTSKQPSYKAVEDVFGRWSALVIEMTKEDQQQTVLIAQEYCASHADSHENIFLAVLRVLYEYEIASEEAIFGWYKLNAAREEGKMKTLWEKSRRFIEALLEADSESEEESD</sequence>
<dbReference type="GO" id="GO:0003743">
    <property type="term" value="F:translation initiation factor activity"/>
    <property type="evidence" value="ECO:0007669"/>
    <property type="project" value="TreeGrafter"/>
</dbReference>
<reference evidence="9 10" key="1">
    <citation type="submission" date="2019-03" db="EMBL/GenBank/DDBJ databases">
        <title>Sequencing 23 genomes of Wallemia ichthyophaga.</title>
        <authorList>
            <person name="Gostincar C."/>
        </authorList>
    </citation>
    <scope>NUCLEOTIDE SEQUENCE [LARGE SCALE GENOMIC DNA]</scope>
    <source>
        <strain evidence="9 10">EXF-5753</strain>
    </source>
</reference>
<dbReference type="InterPro" id="IPR005835">
    <property type="entry name" value="NTP_transferase_dom"/>
</dbReference>
<dbReference type="Pfam" id="PF00483">
    <property type="entry name" value="NTP_transferase"/>
    <property type="match status" value="1"/>
</dbReference>
<feature type="compositionally biased region" description="Basic and acidic residues" evidence="7">
    <location>
        <begin position="82"/>
        <end position="97"/>
    </location>
</feature>
<dbReference type="Pfam" id="PF25084">
    <property type="entry name" value="LbH_EIF2B"/>
    <property type="match status" value="1"/>
</dbReference>
<dbReference type="Gene3D" id="2.160.10.10">
    <property type="entry name" value="Hexapeptide repeat proteins"/>
    <property type="match status" value="1"/>
</dbReference>
<dbReference type="PANTHER" id="PTHR45887">
    <property type="entry name" value="TRANSLATION INITIATION FACTOR EIF-2B SUBUNIT EPSILON"/>
    <property type="match status" value="1"/>
</dbReference>
<dbReference type="InterPro" id="IPR051956">
    <property type="entry name" value="eIF2B_epsilon"/>
</dbReference>
<dbReference type="CDD" id="cd11558">
    <property type="entry name" value="W2_eIF2B_epsilon"/>
    <property type="match status" value="1"/>
</dbReference>
<dbReference type="SUPFAM" id="SSF53448">
    <property type="entry name" value="Nucleotide-diphospho-sugar transferases"/>
    <property type="match status" value="1"/>
</dbReference>
<evidence type="ECO:0000256" key="2">
    <source>
        <dbReference type="ARBA" id="ARBA00007878"/>
    </source>
</evidence>
<feature type="region of interest" description="Disordered" evidence="7">
    <location>
        <begin position="21"/>
        <end position="131"/>
    </location>
</feature>
<proteinExistence type="inferred from homology"/>
<dbReference type="SUPFAM" id="SSF48371">
    <property type="entry name" value="ARM repeat"/>
    <property type="match status" value="1"/>
</dbReference>
<dbReference type="InterPro" id="IPR044123">
    <property type="entry name" value="W2_eIF2B_epsilon"/>
</dbReference>
<dbReference type="PANTHER" id="PTHR45887:SF1">
    <property type="entry name" value="TRANSLATION INITIATION FACTOR EIF-2B SUBUNIT EPSILON"/>
    <property type="match status" value="1"/>
</dbReference>
<feature type="compositionally biased region" description="Low complexity" evidence="7">
    <location>
        <begin position="804"/>
        <end position="819"/>
    </location>
</feature>
<feature type="compositionally biased region" description="Pro residues" evidence="7">
    <location>
        <begin position="27"/>
        <end position="36"/>
    </location>
</feature>
<dbReference type="Pfam" id="PF10544">
    <property type="entry name" value="T5orf172"/>
    <property type="match status" value="1"/>
</dbReference>
<comment type="subunit">
    <text evidence="6">Component of the translation initiation factor 2B (eIF2B) complex which is a heterodecamer of two sets of five different subunits: alpha, beta, gamma, delta and epsilon. Subunits alpha, beta and delta comprise a regulatory subcomplex and subunits epsilon and gamma comprise a catalytic subcomplex. Within the complex, the hexameric regulatory complex resides at the center, with the two heterodimeric catalytic subcomplexes bound on opposite sides.</text>
</comment>
<comment type="similarity">
    <text evidence="2">Belongs to the eIF-2B gamma/epsilon subunits family.</text>
</comment>
<evidence type="ECO:0000313" key="9">
    <source>
        <dbReference type="EMBL" id="TIA85819.1"/>
    </source>
</evidence>
<comment type="caution">
    <text evidence="9">The sequence shown here is derived from an EMBL/GenBank/DDBJ whole genome shotgun (WGS) entry which is preliminary data.</text>
</comment>
<feature type="compositionally biased region" description="Pro residues" evidence="7">
    <location>
        <begin position="56"/>
        <end position="65"/>
    </location>
</feature>
<keyword evidence="10" id="KW-1185">Reference proteome</keyword>
<accession>A0A4T0FD97</accession>
<dbReference type="GO" id="GO:0005829">
    <property type="term" value="C:cytosol"/>
    <property type="evidence" value="ECO:0007669"/>
    <property type="project" value="UniProtKB-SubCell"/>
</dbReference>
<gene>
    <name evidence="9" type="ORF">E3P99_03884</name>
</gene>
<comment type="subcellular location">
    <subcellularLocation>
        <location evidence="1">Cytoplasm</location>
        <location evidence="1">Cytosol</location>
    </subcellularLocation>
</comment>
<name>A0A4T0FD97_9BASI</name>
<dbReference type="InterPro" id="IPR056764">
    <property type="entry name" value="LbH_EIF2B3/5"/>
</dbReference>
<keyword evidence="3" id="KW-0963">Cytoplasm</keyword>
<evidence type="ECO:0000256" key="3">
    <source>
        <dbReference type="ARBA" id="ARBA00022490"/>
    </source>
</evidence>
<dbReference type="GO" id="GO:0005085">
    <property type="term" value="F:guanyl-nucleotide exchange factor activity"/>
    <property type="evidence" value="ECO:0007669"/>
    <property type="project" value="InterPro"/>
</dbReference>
<dbReference type="GO" id="GO:0005851">
    <property type="term" value="C:eukaryotic translation initiation factor 2B complex"/>
    <property type="evidence" value="ECO:0007669"/>
    <property type="project" value="TreeGrafter"/>
</dbReference>
<dbReference type="Gene3D" id="1.25.40.180">
    <property type="match status" value="1"/>
</dbReference>
<feature type="compositionally biased region" description="Acidic residues" evidence="7">
    <location>
        <begin position="820"/>
        <end position="829"/>
    </location>
</feature>
<dbReference type="InterPro" id="IPR018306">
    <property type="entry name" value="Phage_T5_Orf172_DNA-bd"/>
</dbReference>
<dbReference type="InterPro" id="IPR003307">
    <property type="entry name" value="W2_domain"/>
</dbReference>
<dbReference type="Gene3D" id="3.90.550.10">
    <property type="entry name" value="Spore Coat Polysaccharide Biosynthesis Protein SpsA, Chain A"/>
    <property type="match status" value="1"/>
</dbReference>
<evidence type="ECO:0000256" key="4">
    <source>
        <dbReference type="ARBA" id="ARBA00044144"/>
    </source>
</evidence>
<dbReference type="AlphaFoldDB" id="A0A4T0FD97"/>
<feature type="region of interest" description="Disordered" evidence="7">
    <location>
        <begin position="804"/>
        <end position="829"/>
    </location>
</feature>
<evidence type="ECO:0000256" key="6">
    <source>
        <dbReference type="ARBA" id="ARBA00046432"/>
    </source>
</evidence>
<feature type="domain" description="W2" evidence="8">
    <location>
        <begin position="846"/>
        <end position="1012"/>
    </location>
</feature>
<dbReference type="FunFam" id="3.90.550.10:FF:000066">
    <property type="entry name" value="Translation initiation factor eIF-2B subunit epsilon"/>
    <property type="match status" value="1"/>
</dbReference>